<name>A0A9N9I9C9_9GLOM</name>
<dbReference type="Proteomes" id="UP000789342">
    <property type="component" value="Unassembled WGS sequence"/>
</dbReference>
<keyword evidence="2" id="KW-1185">Reference proteome</keyword>
<evidence type="ECO:0000313" key="2">
    <source>
        <dbReference type="Proteomes" id="UP000789342"/>
    </source>
</evidence>
<accession>A0A9N9I9C9</accession>
<sequence>NPGFEGLGIANRCQCVNGGAVSYPSIMIFGHLNKKSGSSSKPPRGSSAN</sequence>
<proteinExistence type="predicted"/>
<reference evidence="1" key="1">
    <citation type="submission" date="2021-06" db="EMBL/GenBank/DDBJ databases">
        <authorList>
            <person name="Kallberg Y."/>
            <person name="Tangrot J."/>
            <person name="Rosling A."/>
        </authorList>
    </citation>
    <scope>NUCLEOTIDE SEQUENCE</scope>
    <source>
        <strain evidence="1">CL551</strain>
    </source>
</reference>
<feature type="non-terminal residue" evidence="1">
    <location>
        <position position="1"/>
    </location>
</feature>
<dbReference type="EMBL" id="CAJVPV010024793">
    <property type="protein sequence ID" value="CAG8727288.1"/>
    <property type="molecule type" value="Genomic_DNA"/>
</dbReference>
<evidence type="ECO:0000313" key="1">
    <source>
        <dbReference type="EMBL" id="CAG8727288.1"/>
    </source>
</evidence>
<dbReference type="AlphaFoldDB" id="A0A9N9I9C9"/>
<organism evidence="1 2">
    <name type="scientific">Acaulospora morrowiae</name>
    <dbReference type="NCBI Taxonomy" id="94023"/>
    <lineage>
        <taxon>Eukaryota</taxon>
        <taxon>Fungi</taxon>
        <taxon>Fungi incertae sedis</taxon>
        <taxon>Mucoromycota</taxon>
        <taxon>Glomeromycotina</taxon>
        <taxon>Glomeromycetes</taxon>
        <taxon>Diversisporales</taxon>
        <taxon>Acaulosporaceae</taxon>
        <taxon>Acaulospora</taxon>
    </lineage>
</organism>
<protein>
    <submittedName>
        <fullName evidence="1">1142_t:CDS:1</fullName>
    </submittedName>
</protein>
<comment type="caution">
    <text evidence="1">The sequence shown here is derived from an EMBL/GenBank/DDBJ whole genome shotgun (WGS) entry which is preliminary data.</text>
</comment>
<gene>
    <name evidence="1" type="ORF">AMORRO_LOCUS13745</name>
</gene>